<organism evidence="1">
    <name type="scientific">Anguilla anguilla</name>
    <name type="common">European freshwater eel</name>
    <name type="synonym">Muraena anguilla</name>
    <dbReference type="NCBI Taxonomy" id="7936"/>
    <lineage>
        <taxon>Eukaryota</taxon>
        <taxon>Metazoa</taxon>
        <taxon>Chordata</taxon>
        <taxon>Craniata</taxon>
        <taxon>Vertebrata</taxon>
        <taxon>Euteleostomi</taxon>
        <taxon>Actinopterygii</taxon>
        <taxon>Neopterygii</taxon>
        <taxon>Teleostei</taxon>
        <taxon>Anguilliformes</taxon>
        <taxon>Anguillidae</taxon>
        <taxon>Anguilla</taxon>
    </lineage>
</organism>
<sequence>MCSVSHTSNENELIAFFSINVLRTEFSPDTTIHAILLKITELGSSSLK</sequence>
<evidence type="ECO:0000313" key="1">
    <source>
        <dbReference type="EMBL" id="JAH30780.1"/>
    </source>
</evidence>
<dbReference type="AlphaFoldDB" id="A0A0E9RQY1"/>
<dbReference type="EMBL" id="GBXM01077797">
    <property type="protein sequence ID" value="JAH30780.1"/>
    <property type="molecule type" value="Transcribed_RNA"/>
</dbReference>
<protein>
    <submittedName>
        <fullName evidence="1">Uncharacterized protein</fullName>
    </submittedName>
</protein>
<name>A0A0E9RQY1_ANGAN</name>
<dbReference type="EMBL" id="GBXM01072711">
    <property type="protein sequence ID" value="JAH35866.1"/>
    <property type="molecule type" value="Transcribed_RNA"/>
</dbReference>
<reference evidence="1" key="1">
    <citation type="submission" date="2014-11" db="EMBL/GenBank/DDBJ databases">
        <authorList>
            <person name="Amaro Gonzalez C."/>
        </authorList>
    </citation>
    <scope>NUCLEOTIDE SEQUENCE</scope>
</reference>
<proteinExistence type="predicted"/>
<reference evidence="1" key="2">
    <citation type="journal article" date="2015" name="Fish Shellfish Immunol.">
        <title>Early steps in the European eel (Anguilla anguilla)-Vibrio vulnificus interaction in the gills: Role of the RtxA13 toxin.</title>
        <authorList>
            <person name="Callol A."/>
            <person name="Pajuelo D."/>
            <person name="Ebbesson L."/>
            <person name="Teles M."/>
            <person name="MacKenzie S."/>
            <person name="Amaro C."/>
        </authorList>
    </citation>
    <scope>NUCLEOTIDE SEQUENCE</scope>
</reference>
<accession>A0A0E9RQY1</accession>